<dbReference type="InterPro" id="IPR036864">
    <property type="entry name" value="Zn2-C6_fun-type_DNA-bd_sf"/>
</dbReference>
<feature type="domain" description="Zn(2)-C6 fungal-type" evidence="3">
    <location>
        <begin position="13"/>
        <end position="43"/>
    </location>
</feature>
<dbReference type="CDD" id="cd00067">
    <property type="entry name" value="GAL4"/>
    <property type="match status" value="1"/>
</dbReference>
<dbReference type="Pfam" id="PF00172">
    <property type="entry name" value="Zn_clus"/>
    <property type="match status" value="1"/>
</dbReference>
<evidence type="ECO:0000256" key="1">
    <source>
        <dbReference type="ARBA" id="ARBA00023242"/>
    </source>
</evidence>
<dbReference type="OMA" id="DLVLMHR"/>
<evidence type="ECO:0000313" key="4">
    <source>
        <dbReference type="EMBL" id="UJO18985.1"/>
    </source>
</evidence>
<dbReference type="GO" id="GO:0001228">
    <property type="term" value="F:DNA-binding transcription activator activity, RNA polymerase II-specific"/>
    <property type="evidence" value="ECO:0007669"/>
    <property type="project" value="TreeGrafter"/>
</dbReference>
<dbReference type="OrthoDB" id="416217at2759"/>
<dbReference type="PANTHER" id="PTHR47784">
    <property type="entry name" value="STEROL UPTAKE CONTROL PROTEIN 2"/>
    <property type="match status" value="1"/>
</dbReference>
<keyword evidence="1" id="KW-0539">Nucleus</keyword>
<dbReference type="InterPro" id="IPR053157">
    <property type="entry name" value="Sterol_Uptake_Regulator"/>
</dbReference>
<evidence type="ECO:0000313" key="5">
    <source>
        <dbReference type="Proteomes" id="UP000756132"/>
    </source>
</evidence>
<dbReference type="Gene3D" id="4.10.240.10">
    <property type="entry name" value="Zn(2)-C6 fungal-type DNA-binding domain"/>
    <property type="match status" value="1"/>
</dbReference>
<evidence type="ECO:0000256" key="2">
    <source>
        <dbReference type="SAM" id="MobiDB-lite"/>
    </source>
</evidence>
<dbReference type="GeneID" id="71987077"/>
<gene>
    <name evidence="4" type="ORF">CLAFUR5_07199</name>
</gene>
<protein>
    <submittedName>
        <fullName evidence="4">Zn(2)-C6 fungal-type transcription factor afumD</fullName>
    </submittedName>
</protein>
<dbReference type="GO" id="GO:0008270">
    <property type="term" value="F:zinc ion binding"/>
    <property type="evidence" value="ECO:0007669"/>
    <property type="project" value="InterPro"/>
</dbReference>
<dbReference type="AlphaFoldDB" id="A0A9Q8UQT2"/>
<feature type="region of interest" description="Disordered" evidence="2">
    <location>
        <begin position="46"/>
        <end position="65"/>
    </location>
</feature>
<dbReference type="RefSeq" id="XP_047763351.1">
    <property type="nucleotide sequence ID" value="XM_047906347.1"/>
</dbReference>
<sequence length="330" mass="37331">MPSRRFHGKTRTGCIACKARHVKCGEERPICNNCRRRNTACEYLSDNVKQNGNPSETSSSVTDKAPEMDRFDSLDLVLMHRYSTVTSLHLFPAPESPRIWQTEVPLVAENHAVLQHGMLALAAMDLACVAAAHGDSAKFRTRGLHHQQIALPIFREMLTANDEDEQEQNVVFLFSAILVIVAFSSALSAKTRPSLAEIVDLFVLFRGPRAMWERHHNGANKQLVAALFPKDASVESSLGQLALRSTRNAPGFPKHPELDEACTEALSQLRQAKIVKHWYPQDVRAMAWFPALVSEEFMHQVHEHRPIALTVLYEYVHILAHFQDRWWISL</sequence>
<dbReference type="KEGG" id="ffu:CLAFUR5_07199"/>
<reference evidence="4" key="1">
    <citation type="submission" date="2021-12" db="EMBL/GenBank/DDBJ databases">
        <authorList>
            <person name="Zaccaron A."/>
            <person name="Stergiopoulos I."/>
        </authorList>
    </citation>
    <scope>NUCLEOTIDE SEQUENCE</scope>
    <source>
        <strain evidence="4">Race5_Kim</strain>
    </source>
</reference>
<keyword evidence="5" id="KW-1185">Reference proteome</keyword>
<dbReference type="PANTHER" id="PTHR47784:SF5">
    <property type="entry name" value="STEROL UPTAKE CONTROL PROTEIN 2"/>
    <property type="match status" value="1"/>
</dbReference>
<dbReference type="Proteomes" id="UP000756132">
    <property type="component" value="Chromosome 6"/>
</dbReference>
<reference evidence="4" key="2">
    <citation type="journal article" date="2022" name="Microb. Genom.">
        <title>A chromosome-scale genome assembly of the tomato pathogen Cladosporium fulvum reveals a compartmentalized genome architecture and the presence of a dispensable chromosome.</title>
        <authorList>
            <person name="Zaccaron A.Z."/>
            <person name="Chen L.H."/>
            <person name="Samaras A."/>
            <person name="Stergiopoulos I."/>
        </authorList>
    </citation>
    <scope>NUCLEOTIDE SEQUENCE</scope>
    <source>
        <strain evidence="4">Race5_Kim</strain>
    </source>
</reference>
<dbReference type="PROSITE" id="PS00463">
    <property type="entry name" value="ZN2_CY6_FUNGAL_1"/>
    <property type="match status" value="1"/>
</dbReference>
<dbReference type="EMBL" id="CP090168">
    <property type="protein sequence ID" value="UJO18985.1"/>
    <property type="molecule type" value="Genomic_DNA"/>
</dbReference>
<dbReference type="SUPFAM" id="SSF57701">
    <property type="entry name" value="Zn2/Cys6 DNA-binding domain"/>
    <property type="match status" value="1"/>
</dbReference>
<dbReference type="SMART" id="SM00066">
    <property type="entry name" value="GAL4"/>
    <property type="match status" value="1"/>
</dbReference>
<organism evidence="4 5">
    <name type="scientific">Passalora fulva</name>
    <name type="common">Tomato leaf mold</name>
    <name type="synonym">Cladosporium fulvum</name>
    <dbReference type="NCBI Taxonomy" id="5499"/>
    <lineage>
        <taxon>Eukaryota</taxon>
        <taxon>Fungi</taxon>
        <taxon>Dikarya</taxon>
        <taxon>Ascomycota</taxon>
        <taxon>Pezizomycotina</taxon>
        <taxon>Dothideomycetes</taxon>
        <taxon>Dothideomycetidae</taxon>
        <taxon>Mycosphaerellales</taxon>
        <taxon>Mycosphaerellaceae</taxon>
        <taxon>Fulvia</taxon>
    </lineage>
</organism>
<proteinExistence type="predicted"/>
<name>A0A9Q8UQT2_PASFU</name>
<feature type="compositionally biased region" description="Polar residues" evidence="2">
    <location>
        <begin position="47"/>
        <end position="62"/>
    </location>
</feature>
<evidence type="ECO:0000259" key="3">
    <source>
        <dbReference type="PROSITE" id="PS50048"/>
    </source>
</evidence>
<dbReference type="InterPro" id="IPR001138">
    <property type="entry name" value="Zn2Cys6_DnaBD"/>
</dbReference>
<accession>A0A9Q8UQT2</accession>
<dbReference type="PROSITE" id="PS50048">
    <property type="entry name" value="ZN2_CY6_FUNGAL_2"/>
    <property type="match status" value="1"/>
</dbReference>